<evidence type="ECO:0000256" key="1">
    <source>
        <dbReference type="SAM" id="Phobius"/>
    </source>
</evidence>
<evidence type="ECO:0000313" key="2">
    <source>
        <dbReference type="EMBL" id="VVJ21818.1"/>
    </source>
</evidence>
<reference evidence="2 3" key="1">
    <citation type="submission" date="2019-09" db="EMBL/GenBank/DDBJ databases">
        <authorList>
            <person name="Leyn A S."/>
        </authorList>
    </citation>
    <scope>NUCLEOTIDE SEQUENCE [LARGE SCALE GENOMIC DNA]</scope>
    <source>
        <strain evidence="2">AA231_1</strain>
    </source>
</reference>
<feature type="transmembrane region" description="Helical" evidence="1">
    <location>
        <begin position="90"/>
        <end position="108"/>
    </location>
</feature>
<dbReference type="AlphaFoldDB" id="A0A6I8LX50"/>
<evidence type="ECO:0000313" key="3">
    <source>
        <dbReference type="Proteomes" id="UP000399805"/>
    </source>
</evidence>
<keyword evidence="1" id="KW-1133">Transmembrane helix</keyword>
<feature type="transmembrane region" description="Helical" evidence="1">
    <location>
        <begin position="63"/>
        <end position="84"/>
    </location>
</feature>
<name>A0A6I8LX50_9PSEU</name>
<dbReference type="Proteomes" id="UP000399805">
    <property type="component" value="Unassembled WGS sequence"/>
</dbReference>
<organism evidence="2 3">
    <name type="scientific">Amycolatopsis camponoti</name>
    <dbReference type="NCBI Taxonomy" id="2606593"/>
    <lineage>
        <taxon>Bacteria</taxon>
        <taxon>Bacillati</taxon>
        <taxon>Actinomycetota</taxon>
        <taxon>Actinomycetes</taxon>
        <taxon>Pseudonocardiales</taxon>
        <taxon>Pseudonocardiaceae</taxon>
        <taxon>Amycolatopsis</taxon>
    </lineage>
</organism>
<dbReference type="EMBL" id="CABVGP010000002">
    <property type="protein sequence ID" value="VVJ21818.1"/>
    <property type="molecule type" value="Genomic_DNA"/>
</dbReference>
<gene>
    <name evidence="2" type="ORF">AA23TX_06833</name>
</gene>
<keyword evidence="1" id="KW-0812">Transmembrane</keyword>
<feature type="transmembrane region" description="Helical" evidence="1">
    <location>
        <begin position="31"/>
        <end position="51"/>
    </location>
</feature>
<accession>A0A6I8LX50</accession>
<keyword evidence="3" id="KW-1185">Reference proteome</keyword>
<proteinExistence type="predicted"/>
<protein>
    <submittedName>
        <fullName evidence="2">Uncharacterized protein</fullName>
    </submittedName>
</protein>
<sequence length="206" mass="21465">MVGRRAVAVLIGPVSALAAIGALTLPGDVLFGWILLGAGAGILVAFGASRLRRGRDAANGPDLPVGAAAAAAFVTACLVLAGLLATVGGALTATVLVLLVAGGLGAGYRHRAAPSTAPEPHDRSVRRPVPPVPVADMATDDLCVAWRRSYFLLLLATDEPARRRVVQRRQDFLDEIERRDRRGFLRWLDSGARAGSDPGPYLTTGS</sequence>
<keyword evidence="1" id="KW-0472">Membrane</keyword>